<gene>
    <name evidence="4" type="ORF">NOO_LOCUS768</name>
</gene>
<reference evidence="6" key="1">
    <citation type="submission" date="2016-06" db="UniProtKB">
        <authorList>
            <consortium name="WormBaseParasite"/>
        </authorList>
    </citation>
    <scope>IDENTIFICATION</scope>
</reference>
<organism evidence="6">
    <name type="scientific">Onchocerca ochengi</name>
    <name type="common">Filarial nematode worm</name>
    <dbReference type="NCBI Taxonomy" id="42157"/>
    <lineage>
        <taxon>Eukaryota</taxon>
        <taxon>Metazoa</taxon>
        <taxon>Ecdysozoa</taxon>
        <taxon>Nematoda</taxon>
        <taxon>Chromadorea</taxon>
        <taxon>Rhabditida</taxon>
        <taxon>Spirurina</taxon>
        <taxon>Spiruromorpha</taxon>
        <taxon>Filarioidea</taxon>
        <taxon>Onchocercidae</taxon>
        <taxon>Onchocerca</taxon>
    </lineage>
</organism>
<keyword evidence="2" id="KW-1133">Transmembrane helix</keyword>
<keyword evidence="5" id="KW-1185">Reference proteome</keyword>
<keyword evidence="3" id="KW-0732">Signal</keyword>
<evidence type="ECO:0000313" key="5">
    <source>
        <dbReference type="Proteomes" id="UP000271087"/>
    </source>
</evidence>
<feature type="transmembrane region" description="Helical" evidence="2">
    <location>
        <begin position="188"/>
        <end position="211"/>
    </location>
</feature>
<keyword evidence="2" id="KW-0812">Transmembrane</keyword>
<name>A0A182DYL8_ONCOC</name>
<dbReference type="AlphaFoldDB" id="A0A182DYL8"/>
<reference evidence="4 5" key="2">
    <citation type="submission" date="2018-08" db="EMBL/GenBank/DDBJ databases">
        <authorList>
            <person name="Laetsch R D."/>
            <person name="Stevens L."/>
            <person name="Kumar S."/>
            <person name="Blaxter L. M."/>
        </authorList>
    </citation>
    <scope>NUCLEOTIDE SEQUENCE [LARGE SCALE GENOMIC DNA]</scope>
</reference>
<proteinExistence type="predicted"/>
<evidence type="ECO:0000313" key="6">
    <source>
        <dbReference type="WBParaSite" id="nOo.2.0.1.t00768-RA"/>
    </source>
</evidence>
<dbReference type="OrthoDB" id="5835902at2759"/>
<protein>
    <submittedName>
        <fullName evidence="6">ZP domain-containing protein</fullName>
    </submittedName>
</protein>
<feature type="compositionally biased region" description="Polar residues" evidence="1">
    <location>
        <begin position="296"/>
        <end position="305"/>
    </location>
</feature>
<evidence type="ECO:0000256" key="1">
    <source>
        <dbReference type="SAM" id="MobiDB-lite"/>
    </source>
</evidence>
<dbReference type="EMBL" id="UYRW01000082">
    <property type="protein sequence ID" value="VDK62811.1"/>
    <property type="molecule type" value="Genomic_DNA"/>
</dbReference>
<evidence type="ECO:0000256" key="2">
    <source>
        <dbReference type="SAM" id="Phobius"/>
    </source>
</evidence>
<feature type="chain" id="PRO_5043137243" evidence="3">
    <location>
        <begin position="24"/>
        <end position="426"/>
    </location>
</feature>
<dbReference type="Proteomes" id="UP000271087">
    <property type="component" value="Unassembled WGS sequence"/>
</dbReference>
<feature type="compositionally biased region" description="Low complexity" evidence="1">
    <location>
        <begin position="268"/>
        <end position="292"/>
    </location>
</feature>
<evidence type="ECO:0000256" key="3">
    <source>
        <dbReference type="SAM" id="SignalP"/>
    </source>
</evidence>
<dbReference type="WBParaSite" id="nOo.2.0.1.t00768-RA">
    <property type="protein sequence ID" value="nOo.2.0.1.t00768-RA"/>
    <property type="gene ID" value="nOo.2.0.1.g00768"/>
</dbReference>
<evidence type="ECO:0000313" key="4">
    <source>
        <dbReference type="EMBL" id="VDK62811.1"/>
    </source>
</evidence>
<feature type="region of interest" description="Disordered" evidence="1">
    <location>
        <begin position="248"/>
        <end position="305"/>
    </location>
</feature>
<accession>A0A182DYL8</accession>
<keyword evidence="2" id="KW-0472">Membrane</keyword>
<feature type="signal peptide" evidence="3">
    <location>
        <begin position="1"/>
        <end position="23"/>
    </location>
</feature>
<sequence>MVLAMYYSIAHLIIFLLARKCTSWVQPQIGIYPGFLNIYSASGKYVNSGDLIAGQPYTLDIRMTKTDRYDYLLQFCTYNDKYHFVDQNRIPHCSCLVCDKFFKQMWQNDMYRLQGAVKRTIIHFNPPEPLASIQCSVRILQCCGCAERACERKILPALVTYPQQVINLGIVNDKTVGILANSITSWPWWIWFLIFLAFILLLCLLPLFFFLCSQLLKHKRKVADSKSRILPPTAAKASNILVRAKEMEANGASEENLRRPSIRPPPSTRIFRAPSDSPSESAHSTASHSRTAVVIKQQQPRTSWTERTIQNEIESRPTLERHIGGTQRLRRVIEECGDVSEYQYFAGSGIEFQSETDKYHVGRIDPEKAANSAISEPPRIVHQQTTCEEKFFKKKGCQKELLEEGYDRAQLTYTVPTKEFSHSEVV</sequence>